<dbReference type="InterPro" id="IPR050469">
    <property type="entry name" value="Diguanylate_Cyclase"/>
</dbReference>
<keyword evidence="4" id="KW-1185">Reference proteome</keyword>
<dbReference type="SMART" id="SM00267">
    <property type="entry name" value="GGDEF"/>
    <property type="match status" value="1"/>
</dbReference>
<dbReference type="Gene3D" id="3.30.70.270">
    <property type="match status" value="1"/>
</dbReference>
<evidence type="ECO:0000256" key="1">
    <source>
        <dbReference type="SAM" id="Phobius"/>
    </source>
</evidence>
<dbReference type="Gene3D" id="3.30.450.20">
    <property type="entry name" value="PAS domain"/>
    <property type="match status" value="1"/>
</dbReference>
<keyword evidence="1" id="KW-1133">Transmembrane helix</keyword>
<name>A0A916Z5I9_9BACL</name>
<dbReference type="PANTHER" id="PTHR45138:SF9">
    <property type="entry name" value="DIGUANYLATE CYCLASE DGCM-RELATED"/>
    <property type="match status" value="1"/>
</dbReference>
<dbReference type="GO" id="GO:0005886">
    <property type="term" value="C:plasma membrane"/>
    <property type="evidence" value="ECO:0007669"/>
    <property type="project" value="TreeGrafter"/>
</dbReference>
<feature type="transmembrane region" description="Helical" evidence="1">
    <location>
        <begin position="12"/>
        <end position="35"/>
    </location>
</feature>
<evidence type="ECO:0000313" key="3">
    <source>
        <dbReference type="EMBL" id="GGD77452.1"/>
    </source>
</evidence>
<dbReference type="FunFam" id="3.30.70.270:FF:000001">
    <property type="entry name" value="Diguanylate cyclase domain protein"/>
    <property type="match status" value="1"/>
</dbReference>
<gene>
    <name evidence="3" type="ORF">GCM10010911_39340</name>
</gene>
<dbReference type="InterPro" id="IPR000160">
    <property type="entry name" value="GGDEF_dom"/>
</dbReference>
<keyword evidence="1" id="KW-0812">Transmembrane</keyword>
<evidence type="ECO:0000259" key="2">
    <source>
        <dbReference type="PROSITE" id="PS50887"/>
    </source>
</evidence>
<dbReference type="PROSITE" id="PS50887">
    <property type="entry name" value="GGDEF"/>
    <property type="match status" value="1"/>
</dbReference>
<dbReference type="Pfam" id="PF22309">
    <property type="entry name" value="HK-GC-Chemotax_sensor"/>
    <property type="match status" value="1"/>
</dbReference>
<dbReference type="Proteomes" id="UP000612456">
    <property type="component" value="Unassembled WGS sequence"/>
</dbReference>
<dbReference type="CDD" id="cd18773">
    <property type="entry name" value="PDC1_HK_sensor"/>
    <property type="match status" value="1"/>
</dbReference>
<reference evidence="3" key="2">
    <citation type="submission" date="2020-09" db="EMBL/GenBank/DDBJ databases">
        <authorList>
            <person name="Sun Q."/>
            <person name="Zhou Y."/>
        </authorList>
    </citation>
    <scope>NUCLEOTIDE SEQUENCE</scope>
    <source>
        <strain evidence="3">CGMCC 1.15178</strain>
    </source>
</reference>
<sequence>MSKTAHKGYTLQFTLSLLVIVSILLTAIVSGYSALHANKQSLSTSYLENNYDYAKKLSLNTTELIESMQRNLHAMSEMASSQPFTQRALDLWFEANQYFNSIVIVDTRQNIKAISPANTGISPGARLNSQQSLKAIELKKPLISEPYKAKSERMIVLISSPIFAKDGTYSGFVGGTIYLEENNALSSLLKEHFFGNGSYVFVVDQGKRLIFHPKKERINDLVTTNTIINQVVMGKSGYQEVVNSENNSFFAGYSYEPLSGWGIISQTPTSVLDRPLKKLTDRLLIQALPLLSLILLIVWWFARRISKPLFTLARFSEEAILHRAAIPAQLPVIRSKFYEVTQLYQSINAHINLLSAEIQLDGLTGLANRKSFDLVIDEWQDKRIPFSLIFLDIDHFKKVNDTFGHVTGDEVLKYAASTIRSVSREEDLCFRYGGEEFGILVKHGDTGLATDMAEQLRKKIASGTNPTGSVITISLGVSSSESALSNKQLIEQADQALYQSKSEGRNRTSVHGFSTVR</sequence>
<accession>A0A916Z5I9</accession>
<dbReference type="AlphaFoldDB" id="A0A916Z5I9"/>
<dbReference type="Pfam" id="PF00990">
    <property type="entry name" value="GGDEF"/>
    <property type="match status" value="1"/>
</dbReference>
<dbReference type="SUPFAM" id="SSF103190">
    <property type="entry name" value="Sensory domain-like"/>
    <property type="match status" value="1"/>
</dbReference>
<dbReference type="InterPro" id="IPR029151">
    <property type="entry name" value="Sensor-like_sf"/>
</dbReference>
<keyword evidence="1" id="KW-0472">Membrane</keyword>
<dbReference type="GO" id="GO:0043709">
    <property type="term" value="P:cell adhesion involved in single-species biofilm formation"/>
    <property type="evidence" value="ECO:0007669"/>
    <property type="project" value="TreeGrafter"/>
</dbReference>
<dbReference type="RefSeq" id="WP_188994107.1">
    <property type="nucleotide sequence ID" value="NZ_BMHP01000003.1"/>
</dbReference>
<reference evidence="3" key="1">
    <citation type="journal article" date="2014" name="Int. J. Syst. Evol. Microbiol.">
        <title>Complete genome sequence of Corynebacterium casei LMG S-19264T (=DSM 44701T), isolated from a smear-ripened cheese.</title>
        <authorList>
            <consortium name="US DOE Joint Genome Institute (JGI-PGF)"/>
            <person name="Walter F."/>
            <person name="Albersmeier A."/>
            <person name="Kalinowski J."/>
            <person name="Ruckert C."/>
        </authorList>
    </citation>
    <scope>NUCLEOTIDE SEQUENCE</scope>
    <source>
        <strain evidence="3">CGMCC 1.15178</strain>
    </source>
</reference>
<evidence type="ECO:0000313" key="4">
    <source>
        <dbReference type="Proteomes" id="UP000612456"/>
    </source>
</evidence>
<dbReference type="GO" id="GO:0052621">
    <property type="term" value="F:diguanylate cyclase activity"/>
    <property type="evidence" value="ECO:0007669"/>
    <property type="project" value="TreeGrafter"/>
</dbReference>
<dbReference type="InterPro" id="IPR043128">
    <property type="entry name" value="Rev_trsase/Diguanyl_cyclase"/>
</dbReference>
<feature type="domain" description="GGDEF" evidence="2">
    <location>
        <begin position="384"/>
        <end position="513"/>
    </location>
</feature>
<dbReference type="GO" id="GO:1902201">
    <property type="term" value="P:negative regulation of bacterial-type flagellum-dependent cell motility"/>
    <property type="evidence" value="ECO:0007669"/>
    <property type="project" value="TreeGrafter"/>
</dbReference>
<dbReference type="SUPFAM" id="SSF55073">
    <property type="entry name" value="Nucleotide cyclase"/>
    <property type="match status" value="1"/>
</dbReference>
<protein>
    <submittedName>
        <fullName evidence="3">Cell signaling regulator</fullName>
    </submittedName>
</protein>
<dbReference type="PANTHER" id="PTHR45138">
    <property type="entry name" value="REGULATORY COMPONENTS OF SENSORY TRANSDUCTION SYSTEM"/>
    <property type="match status" value="1"/>
</dbReference>
<dbReference type="InterPro" id="IPR054513">
    <property type="entry name" value="Dret_0059-like_sensor"/>
</dbReference>
<dbReference type="NCBIfam" id="TIGR00254">
    <property type="entry name" value="GGDEF"/>
    <property type="match status" value="1"/>
</dbReference>
<feature type="transmembrane region" description="Helical" evidence="1">
    <location>
        <begin position="283"/>
        <end position="302"/>
    </location>
</feature>
<proteinExistence type="predicted"/>
<dbReference type="CDD" id="cd01949">
    <property type="entry name" value="GGDEF"/>
    <property type="match status" value="1"/>
</dbReference>
<dbReference type="InterPro" id="IPR029787">
    <property type="entry name" value="Nucleotide_cyclase"/>
</dbReference>
<dbReference type="CDD" id="cd12912">
    <property type="entry name" value="PDC2_MCP_like"/>
    <property type="match status" value="1"/>
</dbReference>
<organism evidence="3 4">
    <name type="scientific">Paenibacillus nasutitermitis</name>
    <dbReference type="NCBI Taxonomy" id="1652958"/>
    <lineage>
        <taxon>Bacteria</taxon>
        <taxon>Bacillati</taxon>
        <taxon>Bacillota</taxon>
        <taxon>Bacilli</taxon>
        <taxon>Bacillales</taxon>
        <taxon>Paenibacillaceae</taxon>
        <taxon>Paenibacillus</taxon>
    </lineage>
</organism>
<comment type="caution">
    <text evidence="3">The sequence shown here is derived from an EMBL/GenBank/DDBJ whole genome shotgun (WGS) entry which is preliminary data.</text>
</comment>
<dbReference type="EMBL" id="BMHP01000003">
    <property type="protein sequence ID" value="GGD77452.1"/>
    <property type="molecule type" value="Genomic_DNA"/>
</dbReference>